<evidence type="ECO:0000256" key="6">
    <source>
        <dbReference type="ARBA" id="ARBA00023049"/>
    </source>
</evidence>
<comment type="cofactor">
    <cofactor evidence="7">
        <name>Zn(2+)</name>
        <dbReference type="ChEBI" id="CHEBI:29105"/>
    </cofactor>
    <text evidence="7">Binds 1 zinc ion.</text>
</comment>
<dbReference type="SUPFAM" id="SSF55486">
    <property type="entry name" value="Metalloproteases ('zincins'), catalytic domain"/>
    <property type="match status" value="1"/>
</dbReference>
<proteinExistence type="inferred from homology"/>
<keyword evidence="3 7" id="KW-0479">Metal-binding</keyword>
<dbReference type="GO" id="GO:0006508">
    <property type="term" value="P:proteolysis"/>
    <property type="evidence" value="ECO:0007669"/>
    <property type="project" value="UniProtKB-KW"/>
</dbReference>
<dbReference type="InterPro" id="IPR001567">
    <property type="entry name" value="Pept_M3A_M3B_dom"/>
</dbReference>
<dbReference type="Gene3D" id="1.10.1370.10">
    <property type="entry name" value="Neurolysin, domain 3"/>
    <property type="match status" value="1"/>
</dbReference>
<accession>A0A4P6EMI1</accession>
<evidence type="ECO:0000256" key="8">
    <source>
        <dbReference type="SAM" id="MobiDB-lite"/>
    </source>
</evidence>
<dbReference type="EMBL" id="CP035495">
    <property type="protein sequence ID" value="QAY62479.1"/>
    <property type="molecule type" value="Genomic_DNA"/>
</dbReference>
<evidence type="ECO:0000256" key="5">
    <source>
        <dbReference type="ARBA" id="ARBA00022833"/>
    </source>
</evidence>
<dbReference type="FunFam" id="3.40.390.10:FF:000009">
    <property type="entry name" value="Oligopeptidase A"/>
    <property type="match status" value="1"/>
</dbReference>
<dbReference type="Pfam" id="PF01432">
    <property type="entry name" value="Peptidase_M3"/>
    <property type="match status" value="1"/>
</dbReference>
<dbReference type="GO" id="GO:0004222">
    <property type="term" value="F:metalloendopeptidase activity"/>
    <property type="evidence" value="ECO:0007669"/>
    <property type="project" value="InterPro"/>
</dbReference>
<reference evidence="10 11" key="1">
    <citation type="submission" date="2019-01" db="EMBL/GenBank/DDBJ databases">
        <title>Genome sequencing of strain 2JSPR-7.</title>
        <authorList>
            <person name="Heo J."/>
            <person name="Kim S.-J."/>
            <person name="Kim J.-S."/>
            <person name="Hong S.-B."/>
            <person name="Kwon S.-W."/>
        </authorList>
    </citation>
    <scope>NUCLEOTIDE SEQUENCE [LARGE SCALE GENOMIC DNA]</scope>
    <source>
        <strain evidence="10 11">2JSPR-7</strain>
    </source>
</reference>
<keyword evidence="2 7" id="KW-0645">Protease</keyword>
<keyword evidence="6 7" id="KW-0482">Metalloprotease</keyword>
<dbReference type="CDD" id="cd06456">
    <property type="entry name" value="M3A_DCP"/>
    <property type="match status" value="1"/>
</dbReference>
<evidence type="ECO:0000256" key="2">
    <source>
        <dbReference type="ARBA" id="ARBA00022670"/>
    </source>
</evidence>
<evidence type="ECO:0000256" key="4">
    <source>
        <dbReference type="ARBA" id="ARBA00022801"/>
    </source>
</evidence>
<evidence type="ECO:0000313" key="11">
    <source>
        <dbReference type="Proteomes" id="UP000291758"/>
    </source>
</evidence>
<comment type="similarity">
    <text evidence="1 7">Belongs to the peptidase M3 family.</text>
</comment>
<sequence length="731" mass="80168">MSRGPGSARALVPGRPCSAGHATEGRTLRRFRAAAADGGPTVLDGRVTAFDERSALPYELPDYATITPEHYEPAILAGMAAQRAQVEAIAADPAPPTVENTLEALERSGGALGRALVAFENQLAADATPFLEDVEERLAPQLAAHRDAVLMHRALHARLEALERAEGTSLAPDAAWLLRRRLVDARRAGVALDDDAQAVLRELNARLTTLEAQFGRRLLAGANAASVLVTDESELDGLPEDAKDGARAAAQSRGRDGWLLEMQLPTHQNVVAALTDRDLRERVQRASESRGADGSEHDTRAVLLEIVRLRARRARLLGYPHHAAYVAEDSTAQTADAVAAMLARLTPPAVANARAEAAELEAALRADAGPDATLRASDWAFYAERVRKERYALDDALLRPYLELERVLHDGVFAAAHRLFGLSFAERDDLRGYHPDVRVFEVFDAPEPGEPDQGLGLFLADLYTRESKRGGAWMNTLVDQNHLLGQRPVVVNNLNIVKPPAGRPALLAWDEVITLFHEFGHALHGLLSDVRYPSQSGTEVPRDFVEYPSQVNEMWAWDPSVLESFAVHHATGEPMPREWVETLRASRQYGEGFATTEYLAAALLDQAWHRLAPEDVPASVDDVVGFEERALEQAGVAYAPVPPRYRTTYYNHVFGSGYSAAYYAYIWSEVLDADTVRWYEENGGLTRRNGETFRRSLLAKGGSQDPLASFRDLRGRDADIAPLLERRGLGA</sequence>
<evidence type="ECO:0000313" key="10">
    <source>
        <dbReference type="EMBL" id="QAY62479.1"/>
    </source>
</evidence>
<keyword evidence="11" id="KW-1185">Reference proteome</keyword>
<dbReference type="KEGG" id="xyl:ET495_03540"/>
<dbReference type="GO" id="GO:0046872">
    <property type="term" value="F:metal ion binding"/>
    <property type="evidence" value="ECO:0007669"/>
    <property type="project" value="UniProtKB-UniRule"/>
</dbReference>
<dbReference type="Proteomes" id="UP000291758">
    <property type="component" value="Chromosome"/>
</dbReference>
<evidence type="ECO:0000259" key="9">
    <source>
        <dbReference type="Pfam" id="PF01432"/>
    </source>
</evidence>
<gene>
    <name evidence="10" type="ORF">ET495_03540</name>
</gene>
<evidence type="ECO:0000256" key="3">
    <source>
        <dbReference type="ARBA" id="ARBA00022723"/>
    </source>
</evidence>
<dbReference type="OrthoDB" id="9773538at2"/>
<dbReference type="Gene3D" id="3.40.390.10">
    <property type="entry name" value="Collagenase (Catalytic Domain)"/>
    <property type="match status" value="1"/>
</dbReference>
<dbReference type="Gene3D" id="1.10.1370.40">
    <property type="match status" value="1"/>
</dbReference>
<evidence type="ECO:0000256" key="1">
    <source>
        <dbReference type="ARBA" id="ARBA00006040"/>
    </source>
</evidence>
<protein>
    <submittedName>
        <fullName evidence="10">M3 family peptidase</fullName>
    </submittedName>
</protein>
<dbReference type="PANTHER" id="PTHR43660:SF1">
    <property type="entry name" value="DIPEPTIDYL CARBOXYPEPTIDASE"/>
    <property type="match status" value="1"/>
</dbReference>
<dbReference type="InterPro" id="IPR024079">
    <property type="entry name" value="MetalloPept_cat_dom_sf"/>
</dbReference>
<dbReference type="GO" id="GO:0004180">
    <property type="term" value="F:carboxypeptidase activity"/>
    <property type="evidence" value="ECO:0007669"/>
    <property type="project" value="TreeGrafter"/>
</dbReference>
<dbReference type="AlphaFoldDB" id="A0A4P6EMI1"/>
<keyword evidence="5 7" id="KW-0862">Zinc</keyword>
<keyword evidence="4 7" id="KW-0378">Hydrolase</keyword>
<name>A0A4P6EMI1_9MICO</name>
<feature type="region of interest" description="Disordered" evidence="8">
    <location>
        <begin position="1"/>
        <end position="22"/>
    </location>
</feature>
<evidence type="ECO:0000256" key="7">
    <source>
        <dbReference type="RuleBase" id="RU003435"/>
    </source>
</evidence>
<dbReference type="InterPro" id="IPR034005">
    <property type="entry name" value="M3A_DCP"/>
</dbReference>
<feature type="domain" description="Peptidase M3A/M3B catalytic" evidence="9">
    <location>
        <begin position="274"/>
        <end position="728"/>
    </location>
</feature>
<organism evidence="10 11">
    <name type="scientific">Xylanimonas allomyrinae</name>
    <dbReference type="NCBI Taxonomy" id="2509459"/>
    <lineage>
        <taxon>Bacteria</taxon>
        <taxon>Bacillati</taxon>
        <taxon>Actinomycetota</taxon>
        <taxon>Actinomycetes</taxon>
        <taxon>Micrococcales</taxon>
        <taxon>Promicromonosporaceae</taxon>
        <taxon>Xylanimonas</taxon>
    </lineage>
</organism>
<dbReference type="PANTHER" id="PTHR43660">
    <property type="entry name" value="DIPEPTIDYL CARBOXYPEPTIDASE"/>
    <property type="match status" value="1"/>
</dbReference>
<dbReference type="InterPro" id="IPR045090">
    <property type="entry name" value="Pept_M3A_M3B"/>
</dbReference>
<dbReference type="GO" id="GO:0005829">
    <property type="term" value="C:cytosol"/>
    <property type="evidence" value="ECO:0007669"/>
    <property type="project" value="TreeGrafter"/>
</dbReference>
<dbReference type="InterPro" id="IPR024077">
    <property type="entry name" value="Neurolysin/TOP_dom2"/>
</dbReference>